<sequence>MRKACHTRKALKGRDEISKNIFCFSAHSFIFASNPFRKQLNRVVFLFASKRAIFFCVVNVQATIDHPLYYPCYPALCPVLTAITSNWIK</sequence>
<proteinExistence type="predicted"/>
<dbReference type="AlphaFoldDB" id="A0A915IDN5"/>
<name>A0A915IDN5_ROMCU</name>
<protein>
    <submittedName>
        <fullName evidence="2">Uncharacterized protein</fullName>
    </submittedName>
</protein>
<accession>A0A915IDN5</accession>
<dbReference type="WBParaSite" id="nRc.2.0.1.t12007-RA">
    <property type="protein sequence ID" value="nRc.2.0.1.t12007-RA"/>
    <property type="gene ID" value="nRc.2.0.1.g12007"/>
</dbReference>
<evidence type="ECO:0000313" key="2">
    <source>
        <dbReference type="WBParaSite" id="nRc.2.0.1.t12007-RA"/>
    </source>
</evidence>
<dbReference type="Proteomes" id="UP000887565">
    <property type="component" value="Unplaced"/>
</dbReference>
<reference evidence="2" key="1">
    <citation type="submission" date="2022-11" db="UniProtKB">
        <authorList>
            <consortium name="WormBaseParasite"/>
        </authorList>
    </citation>
    <scope>IDENTIFICATION</scope>
</reference>
<keyword evidence="1" id="KW-1185">Reference proteome</keyword>
<organism evidence="1 2">
    <name type="scientific">Romanomermis culicivorax</name>
    <name type="common">Nematode worm</name>
    <dbReference type="NCBI Taxonomy" id="13658"/>
    <lineage>
        <taxon>Eukaryota</taxon>
        <taxon>Metazoa</taxon>
        <taxon>Ecdysozoa</taxon>
        <taxon>Nematoda</taxon>
        <taxon>Enoplea</taxon>
        <taxon>Dorylaimia</taxon>
        <taxon>Mermithida</taxon>
        <taxon>Mermithoidea</taxon>
        <taxon>Mermithidae</taxon>
        <taxon>Romanomermis</taxon>
    </lineage>
</organism>
<evidence type="ECO:0000313" key="1">
    <source>
        <dbReference type="Proteomes" id="UP000887565"/>
    </source>
</evidence>